<accession>A0A392Q638</accession>
<keyword evidence="1" id="KW-0472">Membrane</keyword>
<protein>
    <submittedName>
        <fullName evidence="2">Uncharacterized protein</fullName>
    </submittedName>
</protein>
<organism evidence="2 3">
    <name type="scientific">Trifolium medium</name>
    <dbReference type="NCBI Taxonomy" id="97028"/>
    <lineage>
        <taxon>Eukaryota</taxon>
        <taxon>Viridiplantae</taxon>
        <taxon>Streptophyta</taxon>
        <taxon>Embryophyta</taxon>
        <taxon>Tracheophyta</taxon>
        <taxon>Spermatophyta</taxon>
        <taxon>Magnoliopsida</taxon>
        <taxon>eudicotyledons</taxon>
        <taxon>Gunneridae</taxon>
        <taxon>Pentapetalae</taxon>
        <taxon>rosids</taxon>
        <taxon>fabids</taxon>
        <taxon>Fabales</taxon>
        <taxon>Fabaceae</taxon>
        <taxon>Papilionoideae</taxon>
        <taxon>50 kb inversion clade</taxon>
        <taxon>NPAAA clade</taxon>
        <taxon>Hologalegina</taxon>
        <taxon>IRL clade</taxon>
        <taxon>Trifolieae</taxon>
        <taxon>Trifolium</taxon>
    </lineage>
</organism>
<evidence type="ECO:0000256" key="1">
    <source>
        <dbReference type="SAM" id="Phobius"/>
    </source>
</evidence>
<feature type="non-terminal residue" evidence="2">
    <location>
        <position position="1"/>
    </location>
</feature>
<reference evidence="2 3" key="1">
    <citation type="journal article" date="2018" name="Front. Plant Sci.">
        <title>Red Clover (Trifolium pratense) and Zigzag Clover (T. medium) - A Picture of Genomic Similarities and Differences.</title>
        <authorList>
            <person name="Dluhosova J."/>
            <person name="Istvanek J."/>
            <person name="Nedelnik J."/>
            <person name="Repkova J."/>
        </authorList>
    </citation>
    <scope>NUCLEOTIDE SEQUENCE [LARGE SCALE GENOMIC DNA]</scope>
    <source>
        <strain evidence="3">cv. 10/8</strain>
        <tissue evidence="2">Leaf</tissue>
    </source>
</reference>
<keyword evidence="1" id="KW-1133">Transmembrane helix</keyword>
<name>A0A392Q638_9FABA</name>
<dbReference type="EMBL" id="LXQA010112856">
    <property type="protein sequence ID" value="MCI19016.1"/>
    <property type="molecule type" value="Genomic_DNA"/>
</dbReference>
<proteinExistence type="predicted"/>
<keyword evidence="1" id="KW-0812">Transmembrane</keyword>
<sequence length="41" mass="4417">FVPFASPIRRIWPLVAGIRLAASAAKIFSYALFAGVALILE</sequence>
<dbReference type="Proteomes" id="UP000265520">
    <property type="component" value="Unassembled WGS sequence"/>
</dbReference>
<evidence type="ECO:0000313" key="2">
    <source>
        <dbReference type="EMBL" id="MCI19016.1"/>
    </source>
</evidence>
<dbReference type="AlphaFoldDB" id="A0A392Q638"/>
<evidence type="ECO:0000313" key="3">
    <source>
        <dbReference type="Proteomes" id="UP000265520"/>
    </source>
</evidence>
<feature type="transmembrane region" description="Helical" evidence="1">
    <location>
        <begin position="20"/>
        <end position="40"/>
    </location>
</feature>
<comment type="caution">
    <text evidence="2">The sequence shown here is derived from an EMBL/GenBank/DDBJ whole genome shotgun (WGS) entry which is preliminary data.</text>
</comment>
<keyword evidence="3" id="KW-1185">Reference proteome</keyword>